<evidence type="ECO:0000256" key="3">
    <source>
        <dbReference type="ARBA" id="ARBA00023163"/>
    </source>
</evidence>
<organism evidence="6 7">
    <name type="scientific">Sphagnum troendelagicum</name>
    <dbReference type="NCBI Taxonomy" id="128251"/>
    <lineage>
        <taxon>Eukaryota</taxon>
        <taxon>Viridiplantae</taxon>
        <taxon>Streptophyta</taxon>
        <taxon>Embryophyta</taxon>
        <taxon>Bryophyta</taxon>
        <taxon>Sphagnophytina</taxon>
        <taxon>Sphagnopsida</taxon>
        <taxon>Sphagnales</taxon>
        <taxon>Sphagnaceae</taxon>
        <taxon>Sphagnum</taxon>
    </lineage>
</organism>
<proteinExistence type="predicted"/>
<dbReference type="SMART" id="SM01019">
    <property type="entry name" value="B3"/>
    <property type="match status" value="3"/>
</dbReference>
<reference evidence="6" key="1">
    <citation type="submission" date="2024-02" db="EMBL/GenBank/DDBJ databases">
        <authorList>
            <consortium name="ELIXIR-Norway"/>
            <consortium name="Elixir Norway"/>
        </authorList>
    </citation>
    <scope>NUCLEOTIDE SEQUENCE</scope>
</reference>
<keyword evidence="2" id="KW-0238">DNA-binding</keyword>
<keyword evidence="3" id="KW-0804">Transcription</keyword>
<gene>
    <name evidence="6" type="ORF">CSSPTR1EN2_LOCUS6946</name>
</gene>
<dbReference type="Gene3D" id="2.40.330.10">
    <property type="entry name" value="DNA-binding pseudobarrel domain"/>
    <property type="match status" value="3"/>
</dbReference>
<dbReference type="PANTHER" id="PTHR31391">
    <property type="entry name" value="B3 DOMAIN-CONTAINING PROTEIN OS11G0197600-RELATED"/>
    <property type="match status" value="1"/>
</dbReference>
<dbReference type="InterPro" id="IPR003340">
    <property type="entry name" value="B3_DNA-bd"/>
</dbReference>
<evidence type="ECO:0000313" key="6">
    <source>
        <dbReference type="EMBL" id="CAK9203558.1"/>
    </source>
</evidence>
<dbReference type="PANTHER" id="PTHR31391:SF157">
    <property type="entry name" value="B3 DOMAIN-CONTAINING PROTEIN REM16"/>
    <property type="match status" value="1"/>
</dbReference>
<evidence type="ECO:0000259" key="5">
    <source>
        <dbReference type="PROSITE" id="PS50863"/>
    </source>
</evidence>
<dbReference type="SUPFAM" id="SSF101936">
    <property type="entry name" value="DNA-binding pseudobarrel domain"/>
    <property type="match status" value="3"/>
</dbReference>
<keyword evidence="4" id="KW-0539">Nucleus</keyword>
<dbReference type="PROSITE" id="PS50863">
    <property type="entry name" value="B3"/>
    <property type="match status" value="1"/>
</dbReference>
<dbReference type="Pfam" id="PF02362">
    <property type="entry name" value="B3"/>
    <property type="match status" value="2"/>
</dbReference>
<evidence type="ECO:0000256" key="4">
    <source>
        <dbReference type="ARBA" id="ARBA00023242"/>
    </source>
</evidence>
<dbReference type="EMBL" id="OZ019906">
    <property type="protein sequence ID" value="CAK9203558.1"/>
    <property type="molecule type" value="Genomic_DNA"/>
</dbReference>
<keyword evidence="1" id="KW-0805">Transcription regulation</keyword>
<dbReference type="InterPro" id="IPR015300">
    <property type="entry name" value="DNA-bd_pseudobarrel_sf"/>
</dbReference>
<evidence type="ECO:0000256" key="1">
    <source>
        <dbReference type="ARBA" id="ARBA00023015"/>
    </source>
</evidence>
<dbReference type="CDD" id="cd10017">
    <property type="entry name" value="B3_DNA"/>
    <property type="match status" value="2"/>
</dbReference>
<protein>
    <recommendedName>
        <fullName evidence="5">TF-B3 domain-containing protein</fullName>
    </recommendedName>
</protein>
<keyword evidence="7" id="KW-1185">Reference proteome</keyword>
<feature type="domain" description="TF-B3" evidence="5">
    <location>
        <begin position="527"/>
        <end position="588"/>
    </location>
</feature>
<name>A0ABP0TS00_9BRYO</name>
<evidence type="ECO:0000256" key="2">
    <source>
        <dbReference type="ARBA" id="ARBA00023125"/>
    </source>
</evidence>
<dbReference type="InterPro" id="IPR044837">
    <property type="entry name" value="REM16-like"/>
</dbReference>
<evidence type="ECO:0000313" key="7">
    <source>
        <dbReference type="Proteomes" id="UP001497512"/>
    </source>
</evidence>
<sequence>MERSAFDDMAFRACAICRRSCFERHGNDTNEAAPGSPSFLKLLGDNDICNSLSSLHIPSMFMACNDCRIWDTVTLKGPTGFMGEALVAHDHGYSFQGGWKEFDKHQNIESGDTVLCTLIADSVFAIKFYDKLGCEKTFQSGGGVHAESAASKQVDANLQGTSGETVIPPHSNAPADRMLSCEENRINETEQGCEEALMTAAPAELGVQHRKRPSELKSPDQQRKKRPCIEQLVLGVAERGSEEQRKRLQKLLKLSRMRMKYDGKFGNSEYEWEEEEDQVCDLSAAPVRLEGFPTAQVLESEESAGYEELCTVQQGRDYGSHMSSQAPESESLCAMECVQASDAQVVRKDSNPNSAVHIMNKMSSSRHIMKDATGTITMEQRGIGWRDSASQSQNFVGQGQTPYFLAENLLTSYCGTSCKNSGDGAAHLQKGILVELSDDESDEKIEPTSIAGEGHPLFQQRVKIREVPLFRSRPPTKAERQAAIDLAHEVSIINPHTRIVMKHSQVCAGFSVSLGLAGMPNVTTDAILYDPAGGAWQVKWLVNSSGRRLSAGWRKFSVDHHLDEGDVCVFEIVKKDELSLLVHIFPIVILEDQPGTESPNTIMGGEMKQPVTPAVVPLDPSATSSFLGNADWADDGVIKGLPFNYSWSLSSRRHPITVQERRHTEATARAFETRNPSTAVIMRKSSVYRHFDVSIPCMFAKRWLPSALMRVTLVDSAGQSFTARWIGNRKKSQCLKSFRDFSISHCLEEGDACIFELMDPNPGTLVFKVHIFRVVELKSGQCGPNDWQKHYHLLTGRGLIQEAENSFRMDLEVVPVQQQEAADPLPLSHRVERERVFQRQI</sequence>
<accession>A0ABP0TS00</accession>
<dbReference type="Proteomes" id="UP001497512">
    <property type="component" value="Chromosome 14"/>
</dbReference>